<proteinExistence type="predicted"/>
<dbReference type="Gene3D" id="3.30.386.10">
    <property type="entry name" value="Chitosanase, subunit A, domain 2"/>
    <property type="match status" value="1"/>
</dbReference>
<dbReference type="InterPro" id="IPR006311">
    <property type="entry name" value="TAT_signal"/>
</dbReference>
<dbReference type="PROSITE" id="PS51318">
    <property type="entry name" value="TAT"/>
    <property type="match status" value="1"/>
</dbReference>
<reference evidence="1 2" key="1">
    <citation type="submission" date="2019-11" db="EMBL/GenBank/DDBJ databases">
        <title>Identification of a novel strain.</title>
        <authorList>
            <person name="Xu Q."/>
            <person name="Wang G."/>
        </authorList>
    </citation>
    <scope>NUCLEOTIDE SEQUENCE [LARGE SCALE GENOMIC DNA]</scope>
    <source>
        <strain evidence="2">xq</strain>
    </source>
</reference>
<dbReference type="GO" id="GO:0005576">
    <property type="term" value="C:extracellular region"/>
    <property type="evidence" value="ECO:0007669"/>
    <property type="project" value="InterPro"/>
</dbReference>
<sequence length="318" mass="34647">MPALIWITHLGLMDQARTDLEAVEGDMTNTRREFLSLAGRYCASSALIAAAGPLAHAAGPGHETVDKPLPLPSEGMPMPQTSASKPDANLVRRIKAISNVFEVGGTEPDYAYVENLGDGRGYTVTQYGFCTYNSEVSQVIDRYAAHVPQTPLKRFLAQLPPVKWTDQDLRGFAAAWRREIKASKFLGQACDEEADILYLGPAVEAAVAVGVRSPVGISIFYDTLLQHGGSGDPDSLPTIIKRTLEENGDVDSSSEAEFLRTFLAVRHSVLEHSHNQETRDVWRASARRVDALRKLLDGNPDLVPPIKVTNADVDVTVL</sequence>
<dbReference type="Proteomes" id="UP000440694">
    <property type="component" value="Unassembled WGS sequence"/>
</dbReference>
<evidence type="ECO:0008006" key="3">
    <source>
        <dbReference type="Google" id="ProtNLM"/>
    </source>
</evidence>
<dbReference type="AlphaFoldDB" id="A0A6I3KMV3"/>
<dbReference type="InterPro" id="IPR000400">
    <property type="entry name" value="Glyco_hydro_46"/>
</dbReference>
<name>A0A6I3KMV3_9HYPH</name>
<accession>A0A6I3KMV3</accession>
<dbReference type="SUPFAM" id="SSF53955">
    <property type="entry name" value="Lysozyme-like"/>
    <property type="match status" value="1"/>
</dbReference>
<dbReference type="GO" id="GO:0016977">
    <property type="term" value="F:chitosanase activity"/>
    <property type="evidence" value="ECO:0007669"/>
    <property type="project" value="InterPro"/>
</dbReference>
<evidence type="ECO:0000313" key="1">
    <source>
        <dbReference type="EMBL" id="MTD95789.1"/>
    </source>
</evidence>
<protein>
    <recommendedName>
        <fullName evidence="3">Chitosanase</fullName>
    </recommendedName>
</protein>
<dbReference type="GO" id="GO:0005975">
    <property type="term" value="P:carbohydrate metabolic process"/>
    <property type="evidence" value="ECO:0007669"/>
    <property type="project" value="InterPro"/>
</dbReference>
<dbReference type="InterPro" id="IPR023346">
    <property type="entry name" value="Lysozyme-like_dom_sf"/>
</dbReference>
<dbReference type="InterPro" id="IPR023099">
    <property type="entry name" value="Glyco_hydro_46_N"/>
</dbReference>
<gene>
    <name evidence="1" type="ORF">GIW81_15730</name>
</gene>
<dbReference type="EMBL" id="WMBQ01000002">
    <property type="protein sequence ID" value="MTD95789.1"/>
    <property type="molecule type" value="Genomic_DNA"/>
</dbReference>
<comment type="caution">
    <text evidence="1">The sequence shown here is derived from an EMBL/GenBank/DDBJ whole genome shotgun (WGS) entry which is preliminary data.</text>
</comment>
<organism evidence="1 2">
    <name type="scientific">Hyphomicrobium album</name>
    <dbReference type="NCBI Taxonomy" id="2665159"/>
    <lineage>
        <taxon>Bacteria</taxon>
        <taxon>Pseudomonadati</taxon>
        <taxon>Pseudomonadota</taxon>
        <taxon>Alphaproteobacteria</taxon>
        <taxon>Hyphomicrobiales</taxon>
        <taxon>Hyphomicrobiaceae</taxon>
        <taxon>Hyphomicrobium</taxon>
    </lineage>
</organism>
<dbReference type="Pfam" id="PF01374">
    <property type="entry name" value="Glyco_hydro_46"/>
    <property type="match status" value="1"/>
</dbReference>
<evidence type="ECO:0000313" key="2">
    <source>
        <dbReference type="Proteomes" id="UP000440694"/>
    </source>
</evidence>
<keyword evidence="2" id="KW-1185">Reference proteome</keyword>
<dbReference type="Gene3D" id="1.20.141.10">
    <property type="entry name" value="Chitosanase, subunit A, domain 1"/>
    <property type="match status" value="1"/>
</dbReference>